<keyword evidence="6 8" id="KW-0472">Membrane</keyword>
<comment type="subcellular location">
    <subcellularLocation>
        <location evidence="1 8">Cell outer membrane</location>
        <topology evidence="1 8">Multi-pass membrane protein</topology>
    </subcellularLocation>
</comment>
<comment type="similarity">
    <text evidence="8 9">Belongs to the TonB-dependent receptor family.</text>
</comment>
<keyword evidence="14" id="KW-1185">Reference proteome</keyword>
<dbReference type="Gene3D" id="2.170.130.10">
    <property type="entry name" value="TonB-dependent receptor, plug domain"/>
    <property type="match status" value="1"/>
</dbReference>
<evidence type="ECO:0000256" key="4">
    <source>
        <dbReference type="ARBA" id="ARBA00022692"/>
    </source>
</evidence>
<gene>
    <name evidence="13" type="ORF">D7Z94_00485</name>
</gene>
<evidence type="ECO:0000259" key="12">
    <source>
        <dbReference type="Pfam" id="PF07715"/>
    </source>
</evidence>
<accession>A0A3B0CF80</accession>
<dbReference type="Pfam" id="PF00593">
    <property type="entry name" value="TonB_dep_Rec_b-barrel"/>
    <property type="match status" value="1"/>
</dbReference>
<dbReference type="NCBIfam" id="TIGR04057">
    <property type="entry name" value="SusC_RagA_signa"/>
    <property type="match status" value="1"/>
</dbReference>
<dbReference type="PROSITE" id="PS52016">
    <property type="entry name" value="TONB_DEPENDENT_REC_3"/>
    <property type="match status" value="1"/>
</dbReference>
<evidence type="ECO:0000256" key="6">
    <source>
        <dbReference type="ARBA" id="ARBA00023136"/>
    </source>
</evidence>
<name>A0A3B0CF80_9FLAO</name>
<evidence type="ECO:0000313" key="13">
    <source>
        <dbReference type="EMBL" id="RKN82367.1"/>
    </source>
</evidence>
<organism evidence="13 14">
    <name type="scientific">Ulvibacterium marinum</name>
    <dbReference type="NCBI Taxonomy" id="2419782"/>
    <lineage>
        <taxon>Bacteria</taxon>
        <taxon>Pseudomonadati</taxon>
        <taxon>Bacteroidota</taxon>
        <taxon>Flavobacteriia</taxon>
        <taxon>Flavobacteriales</taxon>
        <taxon>Flavobacteriaceae</taxon>
        <taxon>Ulvibacterium</taxon>
    </lineage>
</organism>
<sequence length="1034" mass="111913">MKQNFTRPGGIWVFALAFVVLVCFGIQSASAQNTVSGTVTDDVGPLSGASVVVKGTTVGAVADFDGNYTIDVPEDATTLVFSYVGYSAQEVLIEGRSTINVILTEDAQALSEVVVVGYGTQRKADLTGAVGSIGAAEIISKPITSPDQVLAGTISGVNITNRSGDPGAPISVRIRGIGTPGVNDPLWVIDGVPIVQTTNITVNTSSTTDSNPLAGLNPNDIESIDVLKDAASAAIYGARAANGVIIVTTKRGKSGEARVTYDGYASVATVRDNIDVLNVQQFIDIQGQLGRDLSQFSGQPNVDWQDAIFRDGFVQSHNVAVSGGNENANYFISGGYFDNEGIEPSQDFERFSFKANSDIKVGKHLRFGESILISQTDRTTQSEGAFFAGFNSALNAPYFQIFNPDGPLGYNQETAENLGGARGINYVFRNDLRTQSTTVRNRKVLGNFYGEVNIIEGLKFRTSLGLDYNVARGEYLQSDISYDGNDRQSLLVSSRPEELTLTTAATLSYDKTFGGDHNISAIFGFEQTKFRFDKVRLQGRNLFNPNFAGSGTTVAGANEGDIWTLQGWLGRLSYNYKGKYLMTANIRRDATSRFAEENRDGIFPSVSAGWRISQEDFFPQSDAIDDIKLRVGWGQSGNQFTGLNFAFLSALNNNIFYVIGDGQTPVLAPAPTSFANADLKWETSTQLDIGLDASFMKGKLTGTFDYYKKTTDDVLLGLPIPFVSGFFLPADANIGQIENSGIELAINWSDEIGDFKYSIGGNLTTVKNEVTSLGQIPDIISGIGGNQTHRTVVGESLGHFYGYKTDGLYQTAAEASAAPTDAFSSGAEPGDIRFVDVNGDGQIDASDRTFLGSPFPGFFYGFNIQAEYKGFDFSAVLRGVGDQQVYNSARINLENLRASNNSNFSTQIFSRWTGEGTTNSSSSPRLTLSDPNDNDRFSDRWVEDAGYLRIQNISIGYSISPEKLKSWTNNFVTRMRFYIGAQNLATFTNYSGYDPEVGRTQSFQKGDFTLASGQDGGQSPLPRIVQLGWSVNFN</sequence>
<dbReference type="InterPro" id="IPR000531">
    <property type="entry name" value="Beta-barrel_TonB"/>
</dbReference>
<evidence type="ECO:0000256" key="10">
    <source>
        <dbReference type="SAM" id="SignalP"/>
    </source>
</evidence>
<dbReference type="AlphaFoldDB" id="A0A3B0CF80"/>
<dbReference type="InterPro" id="IPR008969">
    <property type="entry name" value="CarboxyPept-like_regulatory"/>
</dbReference>
<evidence type="ECO:0000256" key="9">
    <source>
        <dbReference type="RuleBase" id="RU003357"/>
    </source>
</evidence>
<evidence type="ECO:0000256" key="2">
    <source>
        <dbReference type="ARBA" id="ARBA00022448"/>
    </source>
</evidence>
<dbReference type="Gene3D" id="2.60.40.1120">
    <property type="entry name" value="Carboxypeptidase-like, regulatory domain"/>
    <property type="match status" value="1"/>
</dbReference>
<dbReference type="Pfam" id="PF07715">
    <property type="entry name" value="Plug"/>
    <property type="match status" value="1"/>
</dbReference>
<dbReference type="RefSeq" id="WP_120709557.1">
    <property type="nucleotide sequence ID" value="NZ_RBCJ01000001.1"/>
</dbReference>
<dbReference type="InterPro" id="IPR039426">
    <property type="entry name" value="TonB-dep_rcpt-like"/>
</dbReference>
<dbReference type="GO" id="GO:0009279">
    <property type="term" value="C:cell outer membrane"/>
    <property type="evidence" value="ECO:0007669"/>
    <property type="project" value="UniProtKB-SubCell"/>
</dbReference>
<feature type="domain" description="TonB-dependent receptor plug" evidence="12">
    <location>
        <begin position="123"/>
        <end position="244"/>
    </location>
</feature>
<dbReference type="InterPro" id="IPR036942">
    <property type="entry name" value="Beta-barrel_TonB_sf"/>
</dbReference>
<keyword evidence="3 8" id="KW-1134">Transmembrane beta strand</keyword>
<evidence type="ECO:0000256" key="1">
    <source>
        <dbReference type="ARBA" id="ARBA00004571"/>
    </source>
</evidence>
<keyword evidence="5 9" id="KW-0798">TonB box</keyword>
<dbReference type="Proteomes" id="UP000276603">
    <property type="component" value="Unassembled WGS sequence"/>
</dbReference>
<dbReference type="InterPro" id="IPR023997">
    <property type="entry name" value="TonB-dep_OMP_SusC/RagA_CS"/>
</dbReference>
<comment type="caution">
    <text evidence="13">The sequence shown here is derived from an EMBL/GenBank/DDBJ whole genome shotgun (WGS) entry which is preliminary data.</text>
</comment>
<proteinExistence type="inferred from homology"/>
<reference evidence="13 14" key="1">
    <citation type="submission" date="2018-10" db="EMBL/GenBank/DDBJ databases">
        <title>Ulvibacterium marinum gen. nov., sp. nov., a novel marine bacterium of the family Flavobacteriaceae, isolated from a culture of the green alga Ulva prolifera.</title>
        <authorList>
            <person name="Zhang Z."/>
        </authorList>
    </citation>
    <scope>NUCLEOTIDE SEQUENCE [LARGE SCALE GENOMIC DNA]</scope>
    <source>
        <strain evidence="13 14">CCMM003</strain>
    </source>
</reference>
<dbReference type="SUPFAM" id="SSF56935">
    <property type="entry name" value="Porins"/>
    <property type="match status" value="1"/>
</dbReference>
<dbReference type="Pfam" id="PF13715">
    <property type="entry name" value="CarbopepD_reg_2"/>
    <property type="match status" value="1"/>
</dbReference>
<protein>
    <submittedName>
        <fullName evidence="13">TonB-dependent receptor</fullName>
    </submittedName>
</protein>
<dbReference type="EMBL" id="RBCJ01000001">
    <property type="protein sequence ID" value="RKN82367.1"/>
    <property type="molecule type" value="Genomic_DNA"/>
</dbReference>
<evidence type="ECO:0000256" key="7">
    <source>
        <dbReference type="ARBA" id="ARBA00023237"/>
    </source>
</evidence>
<feature type="domain" description="TonB-dependent receptor-like beta-barrel" evidence="11">
    <location>
        <begin position="405"/>
        <end position="895"/>
    </location>
</feature>
<dbReference type="InterPro" id="IPR012910">
    <property type="entry name" value="Plug_dom"/>
</dbReference>
<evidence type="ECO:0000259" key="11">
    <source>
        <dbReference type="Pfam" id="PF00593"/>
    </source>
</evidence>
<dbReference type="OrthoDB" id="9768177at2"/>
<dbReference type="InterPro" id="IPR037066">
    <property type="entry name" value="Plug_dom_sf"/>
</dbReference>
<evidence type="ECO:0000313" key="14">
    <source>
        <dbReference type="Proteomes" id="UP000276603"/>
    </source>
</evidence>
<evidence type="ECO:0000256" key="3">
    <source>
        <dbReference type="ARBA" id="ARBA00022452"/>
    </source>
</evidence>
<keyword evidence="13" id="KW-0675">Receptor</keyword>
<keyword evidence="10" id="KW-0732">Signal</keyword>
<dbReference type="SUPFAM" id="SSF49464">
    <property type="entry name" value="Carboxypeptidase regulatory domain-like"/>
    <property type="match status" value="1"/>
</dbReference>
<keyword evidence="2 8" id="KW-0813">Transport</keyword>
<feature type="signal peptide" evidence="10">
    <location>
        <begin position="1"/>
        <end position="31"/>
    </location>
</feature>
<dbReference type="InterPro" id="IPR023996">
    <property type="entry name" value="TonB-dep_OMP_SusC/RagA"/>
</dbReference>
<keyword evidence="7 8" id="KW-0998">Cell outer membrane</keyword>
<feature type="chain" id="PRO_5017401246" evidence="10">
    <location>
        <begin position="32"/>
        <end position="1034"/>
    </location>
</feature>
<dbReference type="Gene3D" id="2.40.170.20">
    <property type="entry name" value="TonB-dependent receptor, beta-barrel domain"/>
    <property type="match status" value="1"/>
</dbReference>
<evidence type="ECO:0000256" key="8">
    <source>
        <dbReference type="PROSITE-ProRule" id="PRU01360"/>
    </source>
</evidence>
<keyword evidence="4 8" id="KW-0812">Transmembrane</keyword>
<evidence type="ECO:0000256" key="5">
    <source>
        <dbReference type="ARBA" id="ARBA00023077"/>
    </source>
</evidence>
<dbReference type="NCBIfam" id="TIGR04056">
    <property type="entry name" value="OMP_RagA_SusC"/>
    <property type="match status" value="1"/>
</dbReference>